<name>A0A7E4VWG0_PANRE</name>
<dbReference type="AlphaFoldDB" id="A0A7E4VWG0"/>
<dbReference type="WBParaSite" id="Pan_g4020.t1">
    <property type="protein sequence ID" value="Pan_g4020.t1"/>
    <property type="gene ID" value="Pan_g4020"/>
</dbReference>
<reference evidence="2" key="2">
    <citation type="submission" date="2020-10" db="UniProtKB">
        <authorList>
            <consortium name="WormBaseParasite"/>
        </authorList>
    </citation>
    <scope>IDENTIFICATION</scope>
</reference>
<keyword evidence="1" id="KW-1185">Reference proteome</keyword>
<protein>
    <submittedName>
        <fullName evidence="2">Phlebovirus_G2 domain-containing protein</fullName>
    </submittedName>
</protein>
<evidence type="ECO:0000313" key="2">
    <source>
        <dbReference type="WBParaSite" id="Pan_g4020.t1"/>
    </source>
</evidence>
<proteinExistence type="predicted"/>
<organism evidence="1 2">
    <name type="scientific">Panagrellus redivivus</name>
    <name type="common">Microworm</name>
    <dbReference type="NCBI Taxonomy" id="6233"/>
    <lineage>
        <taxon>Eukaryota</taxon>
        <taxon>Metazoa</taxon>
        <taxon>Ecdysozoa</taxon>
        <taxon>Nematoda</taxon>
        <taxon>Chromadorea</taxon>
        <taxon>Rhabditida</taxon>
        <taxon>Tylenchina</taxon>
        <taxon>Panagrolaimomorpha</taxon>
        <taxon>Panagrolaimoidea</taxon>
        <taxon>Panagrolaimidae</taxon>
        <taxon>Panagrellus</taxon>
    </lineage>
</organism>
<sequence length="88" mass="9920">MVKMSLILNRHFGIGSTVRIPHVSDATNIYPNDAVDITPWVFLLIASSAKWSPKYWVDSTVSILWKINRRCSNLCDDETCISDGSCFV</sequence>
<dbReference type="Proteomes" id="UP000492821">
    <property type="component" value="Unassembled WGS sequence"/>
</dbReference>
<reference evidence="1" key="1">
    <citation type="journal article" date="2013" name="Genetics">
        <title>The draft genome and transcriptome of Panagrellus redivivus are shaped by the harsh demands of a free-living lifestyle.</title>
        <authorList>
            <person name="Srinivasan J."/>
            <person name="Dillman A.R."/>
            <person name="Macchietto M.G."/>
            <person name="Heikkinen L."/>
            <person name="Lakso M."/>
            <person name="Fracchia K.M."/>
            <person name="Antoshechkin I."/>
            <person name="Mortazavi A."/>
            <person name="Wong G."/>
            <person name="Sternberg P.W."/>
        </authorList>
    </citation>
    <scope>NUCLEOTIDE SEQUENCE [LARGE SCALE GENOMIC DNA]</scope>
    <source>
        <strain evidence="1">MT8872</strain>
    </source>
</reference>
<evidence type="ECO:0000313" key="1">
    <source>
        <dbReference type="Proteomes" id="UP000492821"/>
    </source>
</evidence>
<accession>A0A7E4VWG0</accession>